<proteinExistence type="predicted"/>
<name>A0ABT3WY23_9BACL</name>
<protein>
    <submittedName>
        <fullName evidence="2">Lysophospholipase</fullName>
    </submittedName>
</protein>
<dbReference type="Gene3D" id="3.40.50.1820">
    <property type="entry name" value="alpha/beta hydrolase"/>
    <property type="match status" value="1"/>
</dbReference>
<feature type="domain" description="Serine aminopeptidase S33" evidence="1">
    <location>
        <begin position="26"/>
        <end position="263"/>
    </location>
</feature>
<dbReference type="InterPro" id="IPR051044">
    <property type="entry name" value="MAG_DAG_Lipase"/>
</dbReference>
<dbReference type="EMBL" id="JAPMLT010000001">
    <property type="protein sequence ID" value="MCX7568387.1"/>
    <property type="molecule type" value="Genomic_DNA"/>
</dbReference>
<sequence length="278" mass="30539">MNRERKLHTLVFPTEAGVTHRADHKEPSMAVVLVHGAGDHSGRYGHVVRALTSRGIPVVTGDLPGAGLTSGLPGHVDSFDEYLDAVEQWVKQATELATHGRVVLLGHSMGGLIAVRYLQERLSRTPQVIAAVLSSPCLRLAVEVPGWKKGLAAVLDAATPRLRMSSGLSASLVSRSPEVVQAYADDPHCGIPVSVRWYRELTRAMEQARAQAERVRVPVLLMQAGQDLLVDAEAAEPFFRRLPLGGKYVEYPECYHELFNEPEQGEVLQEMTEWLTQL</sequence>
<dbReference type="PANTHER" id="PTHR11614">
    <property type="entry name" value="PHOSPHOLIPASE-RELATED"/>
    <property type="match status" value="1"/>
</dbReference>
<dbReference type="Pfam" id="PF12146">
    <property type="entry name" value="Hydrolase_4"/>
    <property type="match status" value="1"/>
</dbReference>
<dbReference type="SUPFAM" id="SSF53474">
    <property type="entry name" value="alpha/beta-Hydrolases"/>
    <property type="match status" value="1"/>
</dbReference>
<dbReference type="Proteomes" id="UP001208017">
    <property type="component" value="Unassembled WGS sequence"/>
</dbReference>
<evidence type="ECO:0000313" key="2">
    <source>
        <dbReference type="EMBL" id="MCX7568387.1"/>
    </source>
</evidence>
<evidence type="ECO:0000259" key="1">
    <source>
        <dbReference type="Pfam" id="PF12146"/>
    </source>
</evidence>
<evidence type="ECO:0000313" key="3">
    <source>
        <dbReference type="Proteomes" id="UP001208017"/>
    </source>
</evidence>
<organism evidence="2 3">
    <name type="scientific">Tumebacillus lacus</name>
    <dbReference type="NCBI Taxonomy" id="2995335"/>
    <lineage>
        <taxon>Bacteria</taxon>
        <taxon>Bacillati</taxon>
        <taxon>Bacillota</taxon>
        <taxon>Bacilli</taxon>
        <taxon>Bacillales</taxon>
        <taxon>Alicyclobacillaceae</taxon>
        <taxon>Tumebacillus</taxon>
    </lineage>
</organism>
<dbReference type="InterPro" id="IPR029058">
    <property type="entry name" value="AB_hydrolase_fold"/>
</dbReference>
<comment type="caution">
    <text evidence="2">The sequence shown here is derived from an EMBL/GenBank/DDBJ whole genome shotgun (WGS) entry which is preliminary data.</text>
</comment>
<keyword evidence="3" id="KW-1185">Reference proteome</keyword>
<gene>
    <name evidence="2" type="ORF">OS242_00175</name>
</gene>
<dbReference type="InterPro" id="IPR022742">
    <property type="entry name" value="Hydrolase_4"/>
</dbReference>
<accession>A0ABT3WY23</accession>
<reference evidence="2 3" key="1">
    <citation type="submission" date="2022-11" db="EMBL/GenBank/DDBJ databases">
        <title>Study of microbial diversity in lake waters.</title>
        <authorList>
            <person name="Zhang J."/>
        </authorList>
    </citation>
    <scope>NUCLEOTIDE SEQUENCE [LARGE SCALE GENOMIC DNA]</scope>
    <source>
        <strain evidence="2 3">DT12</strain>
    </source>
</reference>
<dbReference type="RefSeq" id="WP_267149642.1">
    <property type="nucleotide sequence ID" value="NZ_JAPMLT010000001.1"/>
</dbReference>